<dbReference type="Gene3D" id="3.40.630.30">
    <property type="match status" value="1"/>
</dbReference>
<dbReference type="InterPro" id="IPR000182">
    <property type="entry name" value="GNAT_dom"/>
</dbReference>
<reference evidence="2 3" key="1">
    <citation type="journal article" date="2016" name="Nat. Commun.">
        <title>Thousands of microbial genomes shed light on interconnected biogeochemical processes in an aquifer system.</title>
        <authorList>
            <person name="Anantharaman K."/>
            <person name="Brown C.T."/>
            <person name="Hug L.A."/>
            <person name="Sharon I."/>
            <person name="Castelle C.J."/>
            <person name="Probst A.J."/>
            <person name="Thomas B.C."/>
            <person name="Singh A."/>
            <person name="Wilkins M.J."/>
            <person name="Karaoz U."/>
            <person name="Brodie E.L."/>
            <person name="Williams K.H."/>
            <person name="Hubbard S.S."/>
            <person name="Banfield J.F."/>
        </authorList>
    </citation>
    <scope>NUCLEOTIDE SEQUENCE [LARGE SCALE GENOMIC DNA]</scope>
</reference>
<dbReference type="PANTHER" id="PTHR43415">
    <property type="entry name" value="SPERMIDINE N(1)-ACETYLTRANSFERASE"/>
    <property type="match status" value="1"/>
</dbReference>
<dbReference type="SUPFAM" id="SSF55729">
    <property type="entry name" value="Acyl-CoA N-acyltransferases (Nat)"/>
    <property type="match status" value="1"/>
</dbReference>
<organism evidence="2 3">
    <name type="scientific">Candidatus Vogelbacteria bacterium RIFOXYD1_FULL_46_19</name>
    <dbReference type="NCBI Taxonomy" id="1802439"/>
    <lineage>
        <taxon>Bacteria</taxon>
        <taxon>Candidatus Vogeliibacteriota</taxon>
    </lineage>
</organism>
<gene>
    <name evidence="2" type="ORF">A2589_01185</name>
</gene>
<proteinExistence type="predicted"/>
<dbReference type="EMBL" id="MHTK01000006">
    <property type="protein sequence ID" value="OHA59459.1"/>
    <property type="molecule type" value="Genomic_DNA"/>
</dbReference>
<protein>
    <recommendedName>
        <fullName evidence="1">N-acetyltransferase domain-containing protein</fullName>
    </recommendedName>
</protein>
<dbReference type="PANTHER" id="PTHR43415:SF3">
    <property type="entry name" value="GNAT-FAMILY ACETYLTRANSFERASE"/>
    <property type="match status" value="1"/>
</dbReference>
<evidence type="ECO:0000313" key="2">
    <source>
        <dbReference type="EMBL" id="OHA59459.1"/>
    </source>
</evidence>
<dbReference type="AlphaFoldDB" id="A0A1G2QH98"/>
<dbReference type="Pfam" id="PF13302">
    <property type="entry name" value="Acetyltransf_3"/>
    <property type="match status" value="1"/>
</dbReference>
<dbReference type="GO" id="GO:0016747">
    <property type="term" value="F:acyltransferase activity, transferring groups other than amino-acyl groups"/>
    <property type="evidence" value="ECO:0007669"/>
    <property type="project" value="InterPro"/>
</dbReference>
<feature type="domain" description="N-acetyltransferase" evidence="1">
    <location>
        <begin position="12"/>
        <end position="143"/>
    </location>
</feature>
<dbReference type="InterPro" id="IPR016181">
    <property type="entry name" value="Acyl_CoA_acyltransferase"/>
</dbReference>
<dbReference type="STRING" id="1802439.A2589_01185"/>
<accession>A0A1G2QH98</accession>
<evidence type="ECO:0000313" key="3">
    <source>
        <dbReference type="Proteomes" id="UP000177838"/>
    </source>
</evidence>
<dbReference type="Proteomes" id="UP000177838">
    <property type="component" value="Unassembled WGS sequence"/>
</dbReference>
<evidence type="ECO:0000259" key="1">
    <source>
        <dbReference type="Pfam" id="PF13302"/>
    </source>
</evidence>
<comment type="caution">
    <text evidence="2">The sequence shown here is derived from an EMBL/GenBank/DDBJ whole genome shotgun (WGS) entry which is preliminary data.</text>
</comment>
<sequence length="176" mass="20048">MVGDKVSLGILVPEDAERLAHWVNQAELRQFLSIYLPMSPGQEREWIENLPKRQPNDFVFAIVKNDDHHTHIGNIGLHRINYKDRRCSAGIFIGDQAERENGQGREVAKLLKIFAFDTLNLRKIQHEAIAANQRSIALAKSLGGIEEGVFKDHFYIDGKYHDVVSYAIFKSGLKPR</sequence>
<name>A0A1G2QH98_9BACT</name>